<accession>A0A6J5LMY2</accession>
<gene>
    <name evidence="6" type="ORF">UFOVP1031_90</name>
    <name evidence="7" type="ORF">UFOVP1172_45</name>
    <name evidence="8" type="ORF">UFOVP1240_107</name>
    <name evidence="9" type="ORF">UFOVP1486_7</name>
    <name evidence="11" type="ORF">UFOVP1578_5</name>
    <name evidence="10" type="ORF">UFOVP1630_154</name>
    <name evidence="1" type="ORF">UFOVP288_124</name>
    <name evidence="2" type="ORF">UFOVP483_72</name>
    <name evidence="3" type="ORF">UFOVP573_148</name>
    <name evidence="4" type="ORF">UFOVP769_124</name>
    <name evidence="5" type="ORF">UFOVP962_92</name>
</gene>
<evidence type="ECO:0000313" key="11">
    <source>
        <dbReference type="EMBL" id="CAB5230429.1"/>
    </source>
</evidence>
<evidence type="ECO:0000313" key="8">
    <source>
        <dbReference type="EMBL" id="CAB4192031.1"/>
    </source>
</evidence>
<dbReference type="EMBL" id="LR796461">
    <property type="protein sequence ID" value="CAB4146110.1"/>
    <property type="molecule type" value="Genomic_DNA"/>
</dbReference>
<dbReference type="EMBL" id="LR797434">
    <property type="protein sequence ID" value="CAB4215814.1"/>
    <property type="molecule type" value="Genomic_DNA"/>
</dbReference>
<dbReference type="EMBL" id="LR796917">
    <property type="protein sequence ID" value="CAB4174871.1"/>
    <property type="molecule type" value="Genomic_DNA"/>
</dbReference>
<evidence type="ECO:0000313" key="2">
    <source>
        <dbReference type="EMBL" id="CAB4146110.1"/>
    </source>
</evidence>
<evidence type="ECO:0000313" key="10">
    <source>
        <dbReference type="EMBL" id="CAB4220225.1"/>
    </source>
</evidence>
<name>A0A6J5LMY2_9CAUD</name>
<evidence type="ECO:0000313" key="4">
    <source>
        <dbReference type="EMBL" id="CAB4161610.1"/>
    </source>
</evidence>
<dbReference type="EMBL" id="LR797180">
    <property type="protein sequence ID" value="CAB4192031.1"/>
    <property type="molecule type" value="Genomic_DNA"/>
</dbReference>
<dbReference type="EMBL" id="LR796548">
    <property type="protein sequence ID" value="CAB4151092.1"/>
    <property type="molecule type" value="Genomic_DNA"/>
</dbReference>
<dbReference type="EMBL" id="LR797492">
    <property type="protein sequence ID" value="CAB4220225.1"/>
    <property type="molecule type" value="Genomic_DNA"/>
</dbReference>
<dbReference type="EMBL" id="LR796980">
    <property type="protein sequence ID" value="CAB4179401.1"/>
    <property type="molecule type" value="Genomic_DNA"/>
</dbReference>
<sequence length="159" mass="18150">MTKPNVVVAPMDAWVVRYVNKLKNMMGLSHWTILMQTKPSSPDALGETEVVHGQHLAKMYLHKDFRKDTATDFRATVVHELLHCHMAHLSEVVSEILQVEDDDLKGKAILKTTVNVLDYEIERIIDAISESLGKWMPLPDMPKNRVVKKVAKKKIVKKK</sequence>
<evidence type="ECO:0000313" key="9">
    <source>
        <dbReference type="EMBL" id="CAB4215814.1"/>
    </source>
</evidence>
<evidence type="ECO:0000313" key="1">
    <source>
        <dbReference type="EMBL" id="CAB4135768.1"/>
    </source>
</evidence>
<proteinExistence type="predicted"/>
<reference evidence="1" key="1">
    <citation type="submission" date="2020-04" db="EMBL/GenBank/DDBJ databases">
        <authorList>
            <person name="Chiriac C."/>
            <person name="Salcher M."/>
            <person name="Ghai R."/>
            <person name="Kavagutti S V."/>
        </authorList>
    </citation>
    <scope>NUCLEOTIDE SEQUENCE</scope>
</reference>
<dbReference type="EMBL" id="LR796305">
    <property type="protein sequence ID" value="CAB4135768.1"/>
    <property type="molecule type" value="Genomic_DNA"/>
</dbReference>
<evidence type="ECO:0000313" key="6">
    <source>
        <dbReference type="EMBL" id="CAB4179401.1"/>
    </source>
</evidence>
<evidence type="ECO:0000313" key="7">
    <source>
        <dbReference type="EMBL" id="CAB4188612.1"/>
    </source>
</evidence>
<organism evidence="1">
    <name type="scientific">uncultured Caudovirales phage</name>
    <dbReference type="NCBI Taxonomy" id="2100421"/>
    <lineage>
        <taxon>Viruses</taxon>
        <taxon>Duplodnaviria</taxon>
        <taxon>Heunggongvirae</taxon>
        <taxon>Uroviricota</taxon>
        <taxon>Caudoviricetes</taxon>
        <taxon>Peduoviridae</taxon>
        <taxon>Maltschvirus</taxon>
        <taxon>Maltschvirus maltsch</taxon>
    </lineage>
</organism>
<dbReference type="EMBL" id="LR797130">
    <property type="protein sequence ID" value="CAB4188612.1"/>
    <property type="molecule type" value="Genomic_DNA"/>
</dbReference>
<evidence type="ECO:0000313" key="3">
    <source>
        <dbReference type="EMBL" id="CAB4151092.1"/>
    </source>
</evidence>
<dbReference type="EMBL" id="LR796709">
    <property type="protein sequence ID" value="CAB4161610.1"/>
    <property type="molecule type" value="Genomic_DNA"/>
</dbReference>
<dbReference type="EMBL" id="LR798423">
    <property type="protein sequence ID" value="CAB5230429.1"/>
    <property type="molecule type" value="Genomic_DNA"/>
</dbReference>
<protein>
    <submittedName>
        <fullName evidence="1">Uncharacterized protein</fullName>
    </submittedName>
</protein>
<evidence type="ECO:0000313" key="5">
    <source>
        <dbReference type="EMBL" id="CAB4174871.1"/>
    </source>
</evidence>